<feature type="repeat" description="PPR" evidence="2">
    <location>
        <begin position="306"/>
        <end position="340"/>
    </location>
</feature>
<evidence type="ECO:0000313" key="4">
    <source>
        <dbReference type="Proteomes" id="UP000001514"/>
    </source>
</evidence>
<feature type="repeat" description="PPR" evidence="2">
    <location>
        <begin position="511"/>
        <end position="545"/>
    </location>
</feature>
<dbReference type="Gramene" id="EFJ09888">
    <property type="protein sequence ID" value="EFJ09888"/>
    <property type="gene ID" value="SELMODRAFT_129209"/>
</dbReference>
<feature type="repeat" description="PPR" evidence="2">
    <location>
        <begin position="610"/>
        <end position="644"/>
    </location>
</feature>
<protein>
    <recommendedName>
        <fullName evidence="5">Pentacotripeptide-repeat region of PRORP domain-containing protein</fullName>
    </recommendedName>
</protein>
<dbReference type="AlphaFoldDB" id="D8T0D3"/>
<dbReference type="eggNOG" id="KOG4197">
    <property type="taxonomic scope" value="Eukaryota"/>
</dbReference>
<reference evidence="3 4" key="1">
    <citation type="journal article" date="2011" name="Science">
        <title>The Selaginella genome identifies genetic changes associated with the evolution of vascular plants.</title>
        <authorList>
            <person name="Banks J.A."/>
            <person name="Nishiyama T."/>
            <person name="Hasebe M."/>
            <person name="Bowman J.L."/>
            <person name="Gribskov M."/>
            <person name="dePamphilis C."/>
            <person name="Albert V.A."/>
            <person name="Aono N."/>
            <person name="Aoyama T."/>
            <person name="Ambrose B.A."/>
            <person name="Ashton N.W."/>
            <person name="Axtell M.J."/>
            <person name="Barker E."/>
            <person name="Barker M.S."/>
            <person name="Bennetzen J.L."/>
            <person name="Bonawitz N.D."/>
            <person name="Chapple C."/>
            <person name="Cheng C."/>
            <person name="Correa L.G."/>
            <person name="Dacre M."/>
            <person name="DeBarry J."/>
            <person name="Dreyer I."/>
            <person name="Elias M."/>
            <person name="Engstrom E.M."/>
            <person name="Estelle M."/>
            <person name="Feng L."/>
            <person name="Finet C."/>
            <person name="Floyd S.K."/>
            <person name="Frommer W.B."/>
            <person name="Fujita T."/>
            <person name="Gramzow L."/>
            <person name="Gutensohn M."/>
            <person name="Harholt J."/>
            <person name="Hattori M."/>
            <person name="Heyl A."/>
            <person name="Hirai T."/>
            <person name="Hiwatashi Y."/>
            <person name="Ishikawa M."/>
            <person name="Iwata M."/>
            <person name="Karol K.G."/>
            <person name="Koehler B."/>
            <person name="Kolukisaoglu U."/>
            <person name="Kubo M."/>
            <person name="Kurata T."/>
            <person name="Lalonde S."/>
            <person name="Li K."/>
            <person name="Li Y."/>
            <person name="Litt A."/>
            <person name="Lyons E."/>
            <person name="Manning G."/>
            <person name="Maruyama T."/>
            <person name="Michael T.P."/>
            <person name="Mikami K."/>
            <person name="Miyazaki S."/>
            <person name="Morinaga S."/>
            <person name="Murata T."/>
            <person name="Mueller-Roeber B."/>
            <person name="Nelson D.R."/>
            <person name="Obara M."/>
            <person name="Oguri Y."/>
            <person name="Olmstead R.G."/>
            <person name="Onodera N."/>
            <person name="Petersen B.L."/>
            <person name="Pils B."/>
            <person name="Prigge M."/>
            <person name="Rensing S.A."/>
            <person name="Riano-Pachon D.M."/>
            <person name="Roberts A.W."/>
            <person name="Sato Y."/>
            <person name="Scheller H.V."/>
            <person name="Schulz B."/>
            <person name="Schulz C."/>
            <person name="Shakirov E.V."/>
            <person name="Shibagaki N."/>
            <person name="Shinohara N."/>
            <person name="Shippen D.E."/>
            <person name="Soerensen I."/>
            <person name="Sotooka R."/>
            <person name="Sugimoto N."/>
            <person name="Sugita M."/>
            <person name="Sumikawa N."/>
            <person name="Tanurdzic M."/>
            <person name="Theissen G."/>
            <person name="Ulvskov P."/>
            <person name="Wakazuki S."/>
            <person name="Weng J.K."/>
            <person name="Willats W.W."/>
            <person name="Wipf D."/>
            <person name="Wolf P.G."/>
            <person name="Yang L."/>
            <person name="Zimmer A.D."/>
            <person name="Zhu Q."/>
            <person name="Mitros T."/>
            <person name="Hellsten U."/>
            <person name="Loque D."/>
            <person name="Otillar R."/>
            <person name="Salamov A."/>
            <person name="Schmutz J."/>
            <person name="Shapiro H."/>
            <person name="Lindquist E."/>
            <person name="Lucas S."/>
            <person name="Rokhsar D."/>
            <person name="Grigoriev I.V."/>
        </authorList>
    </citation>
    <scope>NUCLEOTIDE SEQUENCE [LARGE SCALE GENOMIC DNA]</scope>
</reference>
<feature type="repeat" description="PPR" evidence="2">
    <location>
        <begin position="405"/>
        <end position="439"/>
    </location>
</feature>
<dbReference type="EMBL" id="GL377658">
    <property type="protein sequence ID" value="EFJ09888.1"/>
    <property type="molecule type" value="Genomic_DNA"/>
</dbReference>
<organism evidence="4">
    <name type="scientific">Selaginella moellendorffii</name>
    <name type="common">Spikemoss</name>
    <dbReference type="NCBI Taxonomy" id="88036"/>
    <lineage>
        <taxon>Eukaryota</taxon>
        <taxon>Viridiplantae</taxon>
        <taxon>Streptophyta</taxon>
        <taxon>Embryophyta</taxon>
        <taxon>Tracheophyta</taxon>
        <taxon>Lycopodiopsida</taxon>
        <taxon>Selaginellales</taxon>
        <taxon>Selaginellaceae</taxon>
        <taxon>Selaginella</taxon>
    </lineage>
</organism>
<dbReference type="GO" id="GO:0003723">
    <property type="term" value="F:RNA binding"/>
    <property type="evidence" value="ECO:0007669"/>
    <property type="project" value="InterPro"/>
</dbReference>
<dbReference type="GO" id="GO:0048731">
    <property type="term" value="P:system development"/>
    <property type="evidence" value="ECO:0007669"/>
    <property type="project" value="UniProtKB-ARBA"/>
</dbReference>
<proteinExistence type="predicted"/>
<dbReference type="PROSITE" id="PS51375">
    <property type="entry name" value="PPR"/>
    <property type="match status" value="7"/>
</dbReference>
<dbReference type="Pfam" id="PF01535">
    <property type="entry name" value="PPR"/>
    <property type="match status" value="6"/>
</dbReference>
<dbReference type="InParanoid" id="D8T0D3"/>
<name>D8T0D3_SELML</name>
<dbReference type="InterPro" id="IPR002885">
    <property type="entry name" value="PPR_rpt"/>
</dbReference>
<dbReference type="Pfam" id="PF13041">
    <property type="entry name" value="PPR_2"/>
    <property type="match status" value="4"/>
</dbReference>
<dbReference type="PANTHER" id="PTHR47926">
    <property type="entry name" value="PENTATRICOPEPTIDE REPEAT-CONTAINING PROTEIN"/>
    <property type="match status" value="1"/>
</dbReference>
<evidence type="ECO:0000313" key="3">
    <source>
        <dbReference type="EMBL" id="EFJ09888.1"/>
    </source>
</evidence>
<evidence type="ECO:0000256" key="2">
    <source>
        <dbReference type="PROSITE-ProRule" id="PRU00708"/>
    </source>
</evidence>
<keyword evidence="4" id="KW-1185">Reference proteome</keyword>
<dbReference type="Proteomes" id="UP000001514">
    <property type="component" value="Unassembled WGS sequence"/>
</dbReference>
<dbReference type="InterPro" id="IPR011990">
    <property type="entry name" value="TPR-like_helical_dom_sf"/>
</dbReference>
<dbReference type="STRING" id="88036.D8T0D3"/>
<feature type="repeat" description="PPR" evidence="2">
    <location>
        <begin position="821"/>
        <end position="855"/>
    </location>
</feature>
<dbReference type="KEGG" id="smo:SELMODRAFT_129209"/>
<feature type="repeat" description="PPR" evidence="2">
    <location>
        <begin position="109"/>
        <end position="143"/>
    </location>
</feature>
<dbReference type="FunFam" id="1.25.40.10:FF:000158">
    <property type="entry name" value="pentatricopeptide repeat-containing protein At2g33680"/>
    <property type="match status" value="1"/>
</dbReference>
<dbReference type="PANTHER" id="PTHR47926:SF533">
    <property type="entry name" value="DYW DOMAIN-CONTAINING PROTEIN"/>
    <property type="match status" value="1"/>
</dbReference>
<accession>D8T0D3</accession>
<gene>
    <name evidence="3" type="ORF">SELMODRAFT_129209</name>
</gene>
<dbReference type="NCBIfam" id="TIGR00756">
    <property type="entry name" value="PPR"/>
    <property type="match status" value="5"/>
</dbReference>
<evidence type="ECO:0000256" key="1">
    <source>
        <dbReference type="ARBA" id="ARBA00022737"/>
    </source>
</evidence>
<dbReference type="InterPro" id="IPR046960">
    <property type="entry name" value="PPR_At4g14850-like_plant"/>
</dbReference>
<dbReference type="Gene3D" id="1.25.40.10">
    <property type="entry name" value="Tetratricopeptide repeat domain"/>
    <property type="match status" value="8"/>
</dbReference>
<dbReference type="OrthoDB" id="185373at2759"/>
<dbReference type="GO" id="GO:0009451">
    <property type="term" value="P:RNA modification"/>
    <property type="evidence" value="ECO:0007669"/>
    <property type="project" value="InterPro"/>
</dbReference>
<dbReference type="HOGENOM" id="CLU_002706_15_6_1"/>
<sequence length="972" mass="106086">MLDLAARAARITSTRSHCRKRFLHCDLAARPPLDHHELDAAAVAAEYGDRLQSCRDLPQARLLHQEILRGSPGLLETNVFIGNLIVGAYRKCGSLDEARAAFESLKLKNVITWNAMLATLADHGEFQATLHAFSRMLHEGTVPSVVTFISVLGACAAWSSGNRVHSLATELGFHTDLVVGNVLVNFYGKCGDLPQAKIVFAGIRNKSTASWTSMAAANAENGHFSGALHLFRGMLLDGLRHNIPSFLTMLHACCSLREADEIHRQVCESGLVSSDVSIGNALVKTYGKLGEVERAMEVFETMAVRDLSSWNAVVASYAQNGCSEEAIAFFCRMLLEGVSPNGNSFAGGVLSCVCGEKFSSLVRGCVEEGGFDADAAVSNALITFYSRSREVEKASEVFQRLDRPNLLSWNSIISACVQNDCADSAVLLFRKMQLQGFAADKFTLTSLLDACRCLSLGTKILEWINTELKLQLQHDSLLGIAMLNMFAKCGCPARAGEIFDDTITRTNSSCDVVLWNELIRSYVDNGCFYEAMQSFRMMLLEAAASPNSVTLSRVLAACEDEPCRAMVESLVMESGWGSDAQVSNALVSMLARSGFVEQALERVILHKHNNVVAWTSIITGLVDKGLHEEALKFLPVMRVEGVRPDGVAFAAMLGACAGALNSDQGKKIHSQVLESGLESDSAVASSLVAMYARCGNLVTAYKMLTSIEQEHRLEDHPKVLVVSWNNFIGACIQHGQHATAVTMFRRMLLEGIAPNKVSFITVLAACRMESTSRLGHLVHSACEECGLFEDAFVKTSLGDMYGKLGNLATARQILRAVPVKSLVSWNSLVSAFAQHGRGEETVVFLWEMQQDGSKPNATTFASVINCSVEATEVYRWIESMRCDHGLVPGVEHLRGVVEILGRQGKLGEAERIISKMAMEFRGAMWLSLLGWCRRHGDVNRERLAAERILELDPLNAVARQVVTLLGEADKKA</sequence>
<evidence type="ECO:0008006" key="5">
    <source>
        <dbReference type="Google" id="ProtNLM"/>
    </source>
</evidence>
<keyword evidence="1" id="KW-0677">Repeat</keyword>
<feature type="repeat" description="PPR" evidence="2">
    <location>
        <begin position="720"/>
        <end position="754"/>
    </location>
</feature>